<reference evidence="13 14" key="1">
    <citation type="submission" date="2017-02" db="EMBL/GenBank/DDBJ databases">
        <title>The complete genomic sequence of a novel cold adapted crude oil-degrading bacterium Planococcus qaidamina Y42.</title>
        <authorList>
            <person name="Yang R."/>
        </authorList>
    </citation>
    <scope>NUCLEOTIDE SEQUENCE [LARGE SCALE GENOMIC DNA]</scope>
    <source>
        <strain evidence="13 14">Y42</strain>
    </source>
</reference>
<dbReference type="PANTHER" id="PTHR42743">
    <property type="entry name" value="AMINO-ACID AMINOTRANSFERASE"/>
    <property type="match status" value="1"/>
</dbReference>
<sequence>MNWILLDDQLVKEEQVNISKEDRGYQFGDGVYEVIRIYEGDLFTGQEHIDRFYESAQKIRLVIPYTKDVLQKMVHELVEANEVINGYVYMQITRGASPRQHQFPEQGQPVLTGYTKLMERPIELMRNGVHAKFVEDVRWLRCDIKSLNLLGNVLAKQEAMENDCYEAVLHRGETVTEGSSSNVYGIKDGVIYTHPADNHILNGITRREIIAVCAELGIPFEEKAFTKEAAHTMDELFISSTTAEVLPVTVLDAQPIGDGTPGETTRRLQQAFERRLGLKESALA</sequence>
<evidence type="ECO:0000256" key="12">
    <source>
        <dbReference type="RuleBase" id="RU004520"/>
    </source>
</evidence>
<dbReference type="CDD" id="cd01558">
    <property type="entry name" value="D-AAT_like"/>
    <property type="match status" value="1"/>
</dbReference>
<dbReference type="OrthoDB" id="9805628at2"/>
<dbReference type="InterPro" id="IPR043131">
    <property type="entry name" value="BCAT-like_N"/>
</dbReference>
<dbReference type="GO" id="GO:0005829">
    <property type="term" value="C:cytosol"/>
    <property type="evidence" value="ECO:0007669"/>
    <property type="project" value="TreeGrafter"/>
</dbReference>
<evidence type="ECO:0000256" key="4">
    <source>
        <dbReference type="ARBA" id="ARBA00012874"/>
    </source>
</evidence>
<dbReference type="InterPro" id="IPR018300">
    <property type="entry name" value="Aminotrans_IV_CS"/>
</dbReference>
<dbReference type="Gene3D" id="3.20.10.10">
    <property type="entry name" value="D-amino Acid Aminotransferase, subunit A, domain 2"/>
    <property type="match status" value="1"/>
</dbReference>
<evidence type="ECO:0000256" key="1">
    <source>
        <dbReference type="ARBA" id="ARBA00001933"/>
    </source>
</evidence>
<dbReference type="NCBIfam" id="TIGR01121">
    <property type="entry name" value="D_amino_aminoT"/>
    <property type="match status" value="1"/>
</dbReference>
<dbReference type="Gene3D" id="3.30.470.10">
    <property type="match status" value="1"/>
</dbReference>
<dbReference type="EMBL" id="CP019640">
    <property type="protein sequence ID" value="AQQ52770.1"/>
    <property type="molecule type" value="Genomic_DNA"/>
</dbReference>
<evidence type="ECO:0000313" key="14">
    <source>
        <dbReference type="Proteomes" id="UP000188184"/>
    </source>
</evidence>
<dbReference type="Pfam" id="PF01063">
    <property type="entry name" value="Aminotran_4"/>
    <property type="match status" value="1"/>
</dbReference>
<dbReference type="GO" id="GO:0008652">
    <property type="term" value="P:amino acid biosynthetic process"/>
    <property type="evidence" value="ECO:0007669"/>
    <property type="project" value="UniProtKB-ARBA"/>
</dbReference>
<keyword evidence="7" id="KW-0808">Transferase</keyword>
<evidence type="ECO:0000256" key="7">
    <source>
        <dbReference type="ARBA" id="ARBA00022679"/>
    </source>
</evidence>
<dbReference type="GO" id="GO:0046416">
    <property type="term" value="P:D-amino acid metabolic process"/>
    <property type="evidence" value="ECO:0007669"/>
    <property type="project" value="InterPro"/>
</dbReference>
<dbReference type="InterPro" id="IPR001544">
    <property type="entry name" value="Aminotrans_IV"/>
</dbReference>
<protein>
    <recommendedName>
        <fullName evidence="5 12">D-alanine aminotransferase</fullName>
        <ecNumber evidence="4 12">2.6.1.21</ecNumber>
    </recommendedName>
</protein>
<dbReference type="Proteomes" id="UP000188184">
    <property type="component" value="Chromosome"/>
</dbReference>
<accession>A0A1Q2KX51</accession>
<dbReference type="GO" id="GO:0030170">
    <property type="term" value="F:pyridoxal phosphate binding"/>
    <property type="evidence" value="ECO:0007669"/>
    <property type="project" value="InterPro"/>
</dbReference>
<dbReference type="GO" id="GO:0047810">
    <property type="term" value="F:D-alanine-2-oxoglutarate aminotransferase activity"/>
    <property type="evidence" value="ECO:0007669"/>
    <property type="project" value="UniProtKB-EC"/>
</dbReference>
<dbReference type="PROSITE" id="PS00770">
    <property type="entry name" value="AA_TRANSFER_CLASS_4"/>
    <property type="match status" value="1"/>
</dbReference>
<gene>
    <name evidence="13" type="ORF">B0X71_06515</name>
</gene>
<evidence type="ECO:0000256" key="6">
    <source>
        <dbReference type="ARBA" id="ARBA00022576"/>
    </source>
</evidence>
<dbReference type="PANTHER" id="PTHR42743:SF10">
    <property type="entry name" value="D-ALANINE AMINOTRANSFERASE"/>
    <property type="match status" value="1"/>
</dbReference>
<dbReference type="FunFam" id="3.20.10.10:FF:000002">
    <property type="entry name" value="D-alanine aminotransferase"/>
    <property type="match status" value="1"/>
</dbReference>
<comment type="similarity">
    <text evidence="2 10">Belongs to the class-IV pyridoxal-phosphate-dependent aminotransferase family.</text>
</comment>
<evidence type="ECO:0000256" key="3">
    <source>
        <dbReference type="ARBA" id="ARBA00011738"/>
    </source>
</evidence>
<dbReference type="InterPro" id="IPR050571">
    <property type="entry name" value="Class-IV_PLP-Dep_Aminotrnsfr"/>
</dbReference>
<dbReference type="RefSeq" id="WP_077588649.1">
    <property type="nucleotide sequence ID" value="NZ_CP019640.1"/>
</dbReference>
<dbReference type="FunFam" id="3.30.470.10:FF:000009">
    <property type="entry name" value="D-alanine aminotransferase"/>
    <property type="match status" value="1"/>
</dbReference>
<keyword evidence="14" id="KW-1185">Reference proteome</keyword>
<dbReference type="KEGG" id="pmar:B0X71_06515"/>
<dbReference type="InterPro" id="IPR036038">
    <property type="entry name" value="Aminotransferase-like"/>
</dbReference>
<dbReference type="SUPFAM" id="SSF56752">
    <property type="entry name" value="D-aminoacid aminotransferase-like PLP-dependent enzymes"/>
    <property type="match status" value="1"/>
</dbReference>
<dbReference type="InterPro" id="IPR005784">
    <property type="entry name" value="D_amino_transT"/>
</dbReference>
<keyword evidence="6" id="KW-0032">Aminotransferase</keyword>
<comment type="catalytic activity">
    <reaction evidence="9 12">
        <text>D-alanine + 2-oxoglutarate = D-glutamate + pyruvate</text>
        <dbReference type="Rhea" id="RHEA:15869"/>
        <dbReference type="ChEBI" id="CHEBI:15361"/>
        <dbReference type="ChEBI" id="CHEBI:16810"/>
        <dbReference type="ChEBI" id="CHEBI:29986"/>
        <dbReference type="ChEBI" id="CHEBI:57416"/>
        <dbReference type="EC" id="2.6.1.21"/>
    </reaction>
</comment>
<comment type="function">
    <text evidence="12">Acts on the D-isomers of alanine, leucine, aspartate, glutamate, aminobutyrate, norvaline and asparagine. The enzyme transfers an amino group from a substrate D-amino acid to the pyridoxal phosphate cofactor to form pyridoxamine and an alpha-keto acid in the first half-reaction.</text>
</comment>
<evidence type="ECO:0000256" key="5">
    <source>
        <dbReference type="ARBA" id="ARBA00021779"/>
    </source>
</evidence>
<dbReference type="GO" id="GO:0046394">
    <property type="term" value="P:carboxylic acid biosynthetic process"/>
    <property type="evidence" value="ECO:0007669"/>
    <property type="project" value="UniProtKB-ARBA"/>
</dbReference>
<evidence type="ECO:0000256" key="11">
    <source>
        <dbReference type="RuleBase" id="RU004516"/>
    </source>
</evidence>
<name>A0A1Q2KX51_9BACL</name>
<evidence type="ECO:0000256" key="2">
    <source>
        <dbReference type="ARBA" id="ARBA00009320"/>
    </source>
</evidence>
<organism evidence="13 14">
    <name type="scientific">Planococcus lenghuensis</name>
    <dbReference type="NCBI Taxonomy" id="2213202"/>
    <lineage>
        <taxon>Bacteria</taxon>
        <taxon>Bacillati</taxon>
        <taxon>Bacillota</taxon>
        <taxon>Bacilli</taxon>
        <taxon>Bacillales</taxon>
        <taxon>Caryophanaceae</taxon>
        <taxon>Planococcus</taxon>
    </lineage>
</organism>
<evidence type="ECO:0000313" key="13">
    <source>
        <dbReference type="EMBL" id="AQQ52770.1"/>
    </source>
</evidence>
<keyword evidence="8 11" id="KW-0663">Pyridoxal phosphate</keyword>
<evidence type="ECO:0000256" key="10">
    <source>
        <dbReference type="RuleBase" id="RU004106"/>
    </source>
</evidence>
<evidence type="ECO:0000256" key="8">
    <source>
        <dbReference type="ARBA" id="ARBA00022898"/>
    </source>
</evidence>
<evidence type="ECO:0000256" key="9">
    <source>
        <dbReference type="ARBA" id="ARBA00047911"/>
    </source>
</evidence>
<comment type="subunit">
    <text evidence="3">Homodimer.</text>
</comment>
<dbReference type="InterPro" id="IPR043132">
    <property type="entry name" value="BCAT-like_C"/>
</dbReference>
<dbReference type="EC" id="2.6.1.21" evidence="4 12"/>
<comment type="cofactor">
    <cofactor evidence="1 11">
        <name>pyridoxal 5'-phosphate</name>
        <dbReference type="ChEBI" id="CHEBI:597326"/>
    </cofactor>
</comment>
<proteinExistence type="inferred from homology"/>
<dbReference type="AlphaFoldDB" id="A0A1Q2KX51"/>